<reference evidence="1" key="1">
    <citation type="submission" date="2023-07" db="EMBL/GenBank/DDBJ databases">
        <title>Black Yeasts Isolated from many extreme environments.</title>
        <authorList>
            <person name="Coleine C."/>
            <person name="Stajich J.E."/>
            <person name="Selbmann L."/>
        </authorList>
    </citation>
    <scope>NUCLEOTIDE SEQUENCE</scope>
    <source>
        <strain evidence="1">CCFEE 5714</strain>
    </source>
</reference>
<evidence type="ECO:0000313" key="2">
    <source>
        <dbReference type="Proteomes" id="UP001281147"/>
    </source>
</evidence>
<dbReference type="Proteomes" id="UP001281147">
    <property type="component" value="Unassembled WGS sequence"/>
</dbReference>
<comment type="caution">
    <text evidence="1">The sequence shown here is derived from an EMBL/GenBank/DDBJ whole genome shotgun (WGS) entry which is preliminary data.</text>
</comment>
<protein>
    <submittedName>
        <fullName evidence="1">Uncharacterized protein</fullName>
    </submittedName>
</protein>
<sequence length="99" mass="11344">MIGADIPSYYCTTAEVSLGPVQEEIYTRLYREKFGAPDYFVVEPDQPRPIDLDKHLEAYEPEDDLQVRKNADRARSLMHDLSGENDNGFGFFYYGTNLG</sequence>
<accession>A0ACC3MAM2</accession>
<dbReference type="EMBL" id="JAUTXU010000441">
    <property type="protein sequence ID" value="KAK3680594.1"/>
    <property type="molecule type" value="Genomic_DNA"/>
</dbReference>
<organism evidence="1 2">
    <name type="scientific">Vermiconidia calcicola</name>
    <dbReference type="NCBI Taxonomy" id="1690605"/>
    <lineage>
        <taxon>Eukaryota</taxon>
        <taxon>Fungi</taxon>
        <taxon>Dikarya</taxon>
        <taxon>Ascomycota</taxon>
        <taxon>Pezizomycotina</taxon>
        <taxon>Dothideomycetes</taxon>
        <taxon>Dothideomycetidae</taxon>
        <taxon>Mycosphaerellales</taxon>
        <taxon>Extremaceae</taxon>
        <taxon>Vermiconidia</taxon>
    </lineage>
</organism>
<evidence type="ECO:0000313" key="1">
    <source>
        <dbReference type="EMBL" id="KAK3680594.1"/>
    </source>
</evidence>
<proteinExistence type="predicted"/>
<gene>
    <name evidence="1" type="ORF">LTR37_021145</name>
</gene>
<name>A0ACC3MAM2_9PEZI</name>
<keyword evidence="2" id="KW-1185">Reference proteome</keyword>